<dbReference type="EMBL" id="AOLQ01000014">
    <property type="protein sequence ID" value="EMA09970.1"/>
    <property type="molecule type" value="Genomic_DNA"/>
</dbReference>
<accession>M0JQP7</accession>
<dbReference type="Proteomes" id="UP000011534">
    <property type="component" value="Unassembled WGS sequence"/>
</dbReference>
<comment type="caution">
    <text evidence="1">The sequence shown here is derived from an EMBL/GenBank/DDBJ whole genome shotgun (WGS) entry which is preliminary data.</text>
</comment>
<gene>
    <name evidence="1" type="ORF">C437_04915</name>
</gene>
<dbReference type="AlphaFoldDB" id="M0JQP7"/>
<organism evidence="1 2">
    <name type="scientific">Haloarcula vallismortis ATCC 29715</name>
    <dbReference type="NCBI Taxonomy" id="662477"/>
    <lineage>
        <taxon>Archaea</taxon>
        <taxon>Methanobacteriati</taxon>
        <taxon>Methanobacteriota</taxon>
        <taxon>Stenosarchaea group</taxon>
        <taxon>Halobacteria</taxon>
        <taxon>Halobacteriales</taxon>
        <taxon>Haloarculaceae</taxon>
        <taxon>Haloarcula</taxon>
    </lineage>
</organism>
<reference evidence="1 2" key="1">
    <citation type="journal article" date="2014" name="PLoS Genet.">
        <title>Phylogenetically driven sequencing of extremely halophilic archaea reveals strategies for static and dynamic osmo-response.</title>
        <authorList>
            <person name="Becker E.A."/>
            <person name="Seitzer P.M."/>
            <person name="Tritt A."/>
            <person name="Larsen D."/>
            <person name="Krusor M."/>
            <person name="Yao A.I."/>
            <person name="Wu D."/>
            <person name="Madern D."/>
            <person name="Eisen J.A."/>
            <person name="Darling A.E."/>
            <person name="Facciotti M.T."/>
        </authorList>
    </citation>
    <scope>NUCLEOTIDE SEQUENCE [LARGE SCALE GENOMIC DNA]</scope>
    <source>
        <strain evidence="1 2">ATCC 29715</strain>
    </source>
</reference>
<protein>
    <submittedName>
        <fullName evidence="1">Uncharacterized protein</fullName>
    </submittedName>
</protein>
<sequence>MPHISTRVLYFTSVLPQGIDLILREPFTILEIIKILRQITFKILEFFWSYFSTSQSLKLCTCKPVFVYSIQRIEGIGLLRNKFTSPALFNSPCLKRVSDFF</sequence>
<keyword evidence="2" id="KW-1185">Reference proteome</keyword>
<evidence type="ECO:0000313" key="1">
    <source>
        <dbReference type="EMBL" id="EMA09970.1"/>
    </source>
</evidence>
<name>M0JQP7_HALVA</name>
<evidence type="ECO:0000313" key="2">
    <source>
        <dbReference type="Proteomes" id="UP000011534"/>
    </source>
</evidence>
<proteinExistence type="predicted"/>